<dbReference type="PANTHER" id="PTHR37984">
    <property type="entry name" value="PROTEIN CBG26694"/>
    <property type="match status" value="1"/>
</dbReference>
<evidence type="ECO:0000256" key="8">
    <source>
        <dbReference type="ARBA" id="ARBA00022759"/>
    </source>
</evidence>
<evidence type="ECO:0000256" key="17">
    <source>
        <dbReference type="SAM" id="Coils"/>
    </source>
</evidence>
<dbReference type="CDD" id="cd00303">
    <property type="entry name" value="retropepsin_like"/>
    <property type="match status" value="1"/>
</dbReference>
<dbReference type="SUPFAM" id="SSF53098">
    <property type="entry name" value="Ribonuclease H-like"/>
    <property type="match status" value="1"/>
</dbReference>
<evidence type="ECO:0000313" key="20">
    <source>
        <dbReference type="EMBL" id="GEU30313.1"/>
    </source>
</evidence>
<dbReference type="FunFam" id="3.10.20.370:FF:000001">
    <property type="entry name" value="Retrovirus-related Pol polyprotein from transposon 17.6-like protein"/>
    <property type="match status" value="1"/>
</dbReference>
<dbReference type="AlphaFoldDB" id="A0A6L2IZZ7"/>
<keyword evidence="15" id="KW-0233">DNA recombination</keyword>
<gene>
    <name evidence="20" type="ORF">Tci_002291</name>
</gene>
<feature type="compositionally biased region" description="Basic and acidic residues" evidence="18">
    <location>
        <begin position="206"/>
        <end position="220"/>
    </location>
</feature>
<dbReference type="GO" id="GO:0004190">
    <property type="term" value="F:aspartic-type endopeptidase activity"/>
    <property type="evidence" value="ECO:0007669"/>
    <property type="project" value="UniProtKB-KW"/>
</dbReference>
<dbReference type="SUPFAM" id="SSF57756">
    <property type="entry name" value="Retrovirus zinc finger-like domains"/>
    <property type="match status" value="1"/>
</dbReference>
<dbReference type="SUPFAM" id="SSF50630">
    <property type="entry name" value="Acid proteases"/>
    <property type="match status" value="1"/>
</dbReference>
<dbReference type="CDD" id="cd01647">
    <property type="entry name" value="RT_LTR"/>
    <property type="match status" value="1"/>
</dbReference>
<dbReference type="InterPro" id="IPR043502">
    <property type="entry name" value="DNA/RNA_pol_sf"/>
</dbReference>
<dbReference type="GO" id="GO:0015074">
    <property type="term" value="P:DNA integration"/>
    <property type="evidence" value="ECO:0007669"/>
    <property type="project" value="UniProtKB-KW"/>
</dbReference>
<dbReference type="Gene3D" id="1.10.340.70">
    <property type="match status" value="1"/>
</dbReference>
<evidence type="ECO:0000256" key="7">
    <source>
        <dbReference type="ARBA" id="ARBA00022750"/>
    </source>
</evidence>
<keyword evidence="3" id="KW-0808">Transferase</keyword>
<dbReference type="InterPro" id="IPR056924">
    <property type="entry name" value="SH3_Tf2-1"/>
</dbReference>
<keyword evidence="5" id="KW-0540">Nuclease</keyword>
<dbReference type="InterPro" id="IPR021109">
    <property type="entry name" value="Peptidase_aspartic_dom_sf"/>
</dbReference>
<dbReference type="GO" id="GO:0006310">
    <property type="term" value="P:DNA recombination"/>
    <property type="evidence" value="ECO:0007669"/>
    <property type="project" value="UniProtKB-KW"/>
</dbReference>
<keyword evidence="11" id="KW-0229">DNA integration</keyword>
<evidence type="ECO:0000256" key="12">
    <source>
        <dbReference type="ARBA" id="ARBA00022918"/>
    </source>
</evidence>
<dbReference type="SUPFAM" id="SSF56672">
    <property type="entry name" value="DNA/RNA polymerases"/>
    <property type="match status" value="1"/>
</dbReference>
<keyword evidence="6" id="KW-0479">Metal-binding</keyword>
<dbReference type="GO" id="GO:0006508">
    <property type="term" value="P:proteolysis"/>
    <property type="evidence" value="ECO:0007669"/>
    <property type="project" value="UniProtKB-KW"/>
</dbReference>
<dbReference type="EC" id="2.7.7.49" evidence="1"/>
<keyword evidence="10" id="KW-0460">Magnesium</keyword>
<feature type="compositionally biased region" description="Polar residues" evidence="18">
    <location>
        <begin position="221"/>
        <end position="234"/>
    </location>
</feature>
<evidence type="ECO:0000256" key="14">
    <source>
        <dbReference type="ARBA" id="ARBA00023125"/>
    </source>
</evidence>
<dbReference type="InterPro" id="IPR001878">
    <property type="entry name" value="Znf_CCHC"/>
</dbReference>
<keyword evidence="2" id="KW-0645">Protease</keyword>
<feature type="domain" description="CCHC-type" evidence="19">
    <location>
        <begin position="306"/>
        <end position="321"/>
    </location>
</feature>
<proteinExistence type="predicted"/>
<evidence type="ECO:0000256" key="5">
    <source>
        <dbReference type="ARBA" id="ARBA00022722"/>
    </source>
</evidence>
<dbReference type="EMBL" id="BKCJ010000146">
    <property type="protein sequence ID" value="GEU30313.1"/>
    <property type="molecule type" value="Genomic_DNA"/>
</dbReference>
<evidence type="ECO:0000256" key="2">
    <source>
        <dbReference type="ARBA" id="ARBA00022670"/>
    </source>
</evidence>
<dbReference type="Gene3D" id="3.10.10.10">
    <property type="entry name" value="HIV Type 1 Reverse Transcriptase, subunit A, domain 1"/>
    <property type="match status" value="1"/>
</dbReference>
<dbReference type="GO" id="GO:0008270">
    <property type="term" value="F:zinc ion binding"/>
    <property type="evidence" value="ECO:0007669"/>
    <property type="project" value="UniProtKB-KW"/>
</dbReference>
<dbReference type="InterPro" id="IPR041373">
    <property type="entry name" value="RT_RNaseH"/>
</dbReference>
<keyword evidence="12 20" id="KW-0695">RNA-directed DNA polymerase</keyword>
<dbReference type="Gene3D" id="4.10.60.10">
    <property type="entry name" value="Zinc finger, CCHC-type"/>
    <property type="match status" value="1"/>
</dbReference>
<evidence type="ECO:0000256" key="16">
    <source>
        <dbReference type="PROSITE-ProRule" id="PRU00047"/>
    </source>
</evidence>
<dbReference type="Gene3D" id="3.30.70.270">
    <property type="match status" value="2"/>
</dbReference>
<evidence type="ECO:0000256" key="6">
    <source>
        <dbReference type="ARBA" id="ARBA00022723"/>
    </source>
</evidence>
<dbReference type="Pfam" id="PF24626">
    <property type="entry name" value="SH3_Tf2-1"/>
    <property type="match status" value="1"/>
</dbReference>
<evidence type="ECO:0000256" key="9">
    <source>
        <dbReference type="ARBA" id="ARBA00022801"/>
    </source>
</evidence>
<evidence type="ECO:0000256" key="15">
    <source>
        <dbReference type="ARBA" id="ARBA00023172"/>
    </source>
</evidence>
<dbReference type="Pfam" id="PF17917">
    <property type="entry name" value="RT_RNaseH"/>
    <property type="match status" value="1"/>
</dbReference>
<organism evidence="20">
    <name type="scientific">Tanacetum cinerariifolium</name>
    <name type="common">Dalmatian daisy</name>
    <name type="synonym">Chrysanthemum cinerariifolium</name>
    <dbReference type="NCBI Taxonomy" id="118510"/>
    <lineage>
        <taxon>Eukaryota</taxon>
        <taxon>Viridiplantae</taxon>
        <taxon>Streptophyta</taxon>
        <taxon>Embryophyta</taxon>
        <taxon>Tracheophyta</taxon>
        <taxon>Spermatophyta</taxon>
        <taxon>Magnoliopsida</taxon>
        <taxon>eudicotyledons</taxon>
        <taxon>Gunneridae</taxon>
        <taxon>Pentapetalae</taxon>
        <taxon>asterids</taxon>
        <taxon>campanulids</taxon>
        <taxon>Asterales</taxon>
        <taxon>Asteraceae</taxon>
        <taxon>Asteroideae</taxon>
        <taxon>Anthemideae</taxon>
        <taxon>Anthemidinae</taxon>
        <taxon>Tanacetum</taxon>
    </lineage>
</organism>
<dbReference type="PANTHER" id="PTHR37984:SF5">
    <property type="entry name" value="PROTEIN NYNRIN-LIKE"/>
    <property type="match status" value="1"/>
</dbReference>
<name>A0A6L2IZZ7_TANCI</name>
<evidence type="ECO:0000259" key="19">
    <source>
        <dbReference type="PROSITE" id="PS50158"/>
    </source>
</evidence>
<keyword evidence="14" id="KW-0238">DNA-binding</keyword>
<dbReference type="Pfam" id="PF17921">
    <property type="entry name" value="Integrase_H2C2"/>
    <property type="match status" value="1"/>
</dbReference>
<evidence type="ECO:0000256" key="3">
    <source>
        <dbReference type="ARBA" id="ARBA00022679"/>
    </source>
</evidence>
<dbReference type="CDD" id="cd09274">
    <property type="entry name" value="RNase_HI_RT_Ty3"/>
    <property type="match status" value="1"/>
</dbReference>
<keyword evidence="13" id="KW-0239">DNA-directed DNA polymerase</keyword>
<evidence type="ECO:0000256" key="10">
    <source>
        <dbReference type="ARBA" id="ARBA00022842"/>
    </source>
</evidence>
<dbReference type="InterPro" id="IPR041588">
    <property type="entry name" value="Integrase_H2C2"/>
</dbReference>
<dbReference type="GO" id="GO:0003887">
    <property type="term" value="F:DNA-directed DNA polymerase activity"/>
    <property type="evidence" value="ECO:0007669"/>
    <property type="project" value="UniProtKB-KW"/>
</dbReference>
<feature type="coiled-coil region" evidence="17">
    <location>
        <begin position="64"/>
        <end position="95"/>
    </location>
</feature>
<evidence type="ECO:0000256" key="13">
    <source>
        <dbReference type="ARBA" id="ARBA00022932"/>
    </source>
</evidence>
<reference evidence="20" key="1">
    <citation type="journal article" date="2019" name="Sci. Rep.">
        <title>Draft genome of Tanacetum cinerariifolium, the natural source of mosquito coil.</title>
        <authorList>
            <person name="Yamashiro T."/>
            <person name="Shiraishi A."/>
            <person name="Satake H."/>
            <person name="Nakayama K."/>
        </authorList>
    </citation>
    <scope>NUCLEOTIDE SEQUENCE</scope>
</reference>
<keyword evidence="4" id="KW-0548">Nucleotidyltransferase</keyword>
<dbReference type="SMART" id="SM00343">
    <property type="entry name" value="ZnF_C2HC"/>
    <property type="match status" value="2"/>
</dbReference>
<evidence type="ECO:0000256" key="4">
    <source>
        <dbReference type="ARBA" id="ARBA00022695"/>
    </source>
</evidence>
<protein>
    <recommendedName>
        <fullName evidence="1">RNA-directed DNA polymerase</fullName>
        <ecNumber evidence="1">2.7.7.49</ecNumber>
    </recommendedName>
</protein>
<comment type="caution">
    <text evidence="20">The sequence shown here is derived from an EMBL/GenBank/DDBJ whole genome shotgun (WGS) entry which is preliminary data.</text>
</comment>
<dbReference type="PROSITE" id="PS50158">
    <property type="entry name" value="ZF_CCHC"/>
    <property type="match status" value="1"/>
</dbReference>
<dbReference type="Gene3D" id="3.30.420.10">
    <property type="entry name" value="Ribonuclease H-like superfamily/Ribonuclease H"/>
    <property type="match status" value="1"/>
</dbReference>
<keyword evidence="17" id="KW-0175">Coiled coil</keyword>
<accession>A0A6L2IZZ7</accession>
<keyword evidence="16" id="KW-0862">Zinc</keyword>
<dbReference type="InterPro" id="IPR036397">
    <property type="entry name" value="RNaseH_sf"/>
</dbReference>
<evidence type="ECO:0000256" key="18">
    <source>
        <dbReference type="SAM" id="MobiDB-lite"/>
    </source>
</evidence>
<dbReference type="InterPro" id="IPR050951">
    <property type="entry name" value="Retrovirus_Pol_polyprotein"/>
</dbReference>
<keyword evidence="7" id="KW-0064">Aspartyl protease</keyword>
<feature type="region of interest" description="Disordered" evidence="18">
    <location>
        <begin position="204"/>
        <end position="234"/>
    </location>
</feature>
<dbReference type="InterPro" id="IPR036875">
    <property type="entry name" value="Znf_CCHC_sf"/>
</dbReference>
<dbReference type="InterPro" id="IPR043128">
    <property type="entry name" value="Rev_trsase/Diguanyl_cyclase"/>
</dbReference>
<keyword evidence="9" id="KW-0378">Hydrolase</keyword>
<evidence type="ECO:0000256" key="1">
    <source>
        <dbReference type="ARBA" id="ARBA00012493"/>
    </source>
</evidence>
<dbReference type="GO" id="GO:0004519">
    <property type="term" value="F:endonuclease activity"/>
    <property type="evidence" value="ECO:0007669"/>
    <property type="project" value="UniProtKB-KW"/>
</dbReference>
<dbReference type="InterPro" id="IPR012337">
    <property type="entry name" value="RNaseH-like_sf"/>
</dbReference>
<dbReference type="Pfam" id="PF08284">
    <property type="entry name" value="RVP_2"/>
    <property type="match status" value="1"/>
</dbReference>
<keyword evidence="16" id="KW-0863">Zinc-finger</keyword>
<dbReference type="Gene3D" id="2.40.70.10">
    <property type="entry name" value="Acid Proteases"/>
    <property type="match status" value="1"/>
</dbReference>
<sequence length="1134" mass="129576">MTSVPALPLISGVLSPVRADLIPSPKRVRDKEGAAEVTYETLGDLVQRKMPNTRSRASMTHEEVEELVARRVAKEMEAREATRNLETLNENEEEQEGFMPMARECTFQGFLKCKPYTFLGTEGVVRLTCWFEKMETVFNISNFPPKYQVKYATCTLQNIALTWWNSHKRTIGVDAAYAMKWAGLIKLMTEVYCPRNELQGYAVRSAENKRRMESNPRDNRGQQPSFKKQNTTGQNVARAYTAGNNERKGYVGSFPYCNKCKLHHEGLCTIRCGNCKKIKHQTKDCRVTVNPNTQGAAVGNLKGIVCYECGRPGYFRKDCPKLRNQNRGNPTRNKTINKTGGNEVTAKAYAIGEGGKNPDSNVVTGTFLLNNCYASVLFDLGADRSFVLTTFSALLDVAPSTLDISYAVELADGRVSETNIILRGCTLGLLGHPFNIDLMPIELGSFDVIIGMDWLAKYHALIIYDEKVVRIPYGDEVYLAPVTSKKAEDKSEEKQLKDVPIVWEFLEVFPEDLPGLPPARQVEFQIDLVPSVAPVAQAPPSSSPWGAPVLFVKKKDGSFRMCIDYRKLNKLTMKNRYPLPRIDDLFDQLQGKEYEGHLMLILKLLKEEELYDKFSKCKFWLSKVQFLGHVIDNEGIHVDPAKIETIKDWESPKTPTDIQKAKAAFHLLKQKLCSAPILALPEGSEHFVVYCDASRKGLGAGLMQKDKVIAYASCQLNVHEKNYTTHDLELGAVVFALKMWRHYLYGIKCVVFTDHKSLQHILDQKELNMRQRRWLELLSNYDCEIRYHPGKANVMADALTRKEENFINEDLHGVINKLKSRTDRTLCLNNQSWISCFGDLRALIMHESHKSKYFIHPGSDKMYQDLKKLYWWPNMKAEIGTYVSKCLTYAKVKIEYQKPSGTRLDMSIAYHPETDGQSERTILTLEDMLRTYVLDFGKGWDKHLPLIEFSYNNNYHTNIKAASFEALYGHKYRSPICWAEVRGRQLTGPEIIHKTTEKIVQIKSCIQAARDRLKSYADILAKVGTVAYRLELLEQLNRVHSTFHVSKLKKCMADEPLTIPLDEIQVDDKLNFIEEPVEIMDREVKCLKQSRIPIVKVRWNSKRGPEFTWEREDQMQKKYPHLFPNSAPMAYTTS</sequence>
<dbReference type="GO" id="GO:0003964">
    <property type="term" value="F:RNA-directed DNA polymerase activity"/>
    <property type="evidence" value="ECO:0007669"/>
    <property type="project" value="UniProtKB-KW"/>
</dbReference>
<keyword evidence="8" id="KW-0255">Endonuclease</keyword>
<evidence type="ECO:0000256" key="11">
    <source>
        <dbReference type="ARBA" id="ARBA00022908"/>
    </source>
</evidence>
<dbReference type="GO" id="GO:0003677">
    <property type="term" value="F:DNA binding"/>
    <property type="evidence" value="ECO:0007669"/>
    <property type="project" value="UniProtKB-KW"/>
</dbReference>